<feature type="compositionally biased region" description="Polar residues" evidence="5">
    <location>
        <begin position="311"/>
        <end position="320"/>
    </location>
</feature>
<sequence length="336" mass="35981">MRRGDLDDLAAFASVAKHRSFTRAAADLGLSPSALSHAMKALEKRLGVRLLARTTRSVAPTAAGEQLLRSLDPALAQVTQGLASLADWRGAPSGTVRLTTFSYAARTILAPRLPQFLLGHPDVSVEVIVEDRLVDLVAGGFDAGIRLGEAVERDMVTVPVGPDLRTVVVGTPAYFSRHAPPETLADLDRHVCVNYRLLDGGGLLPWEFEESDRDVRLRVPGQLIVNDEVLAAATVRAGAGLGYMMERDVADEIADGRLVQVLAASCPSYPGCRLYYPDRRVTPALRALISELRLSPPSDIRSRRSVGASGEQDQPRSPLSNPAGLSPAGRVPSDLS</sequence>
<evidence type="ECO:0000313" key="8">
    <source>
        <dbReference type="Proteomes" id="UP000197783"/>
    </source>
</evidence>
<dbReference type="FunFam" id="1.10.10.10:FF:000001">
    <property type="entry name" value="LysR family transcriptional regulator"/>
    <property type="match status" value="1"/>
</dbReference>
<dbReference type="InterPro" id="IPR058163">
    <property type="entry name" value="LysR-type_TF_proteobact-type"/>
</dbReference>
<dbReference type="GO" id="GO:0006351">
    <property type="term" value="P:DNA-templated transcription"/>
    <property type="evidence" value="ECO:0007669"/>
    <property type="project" value="TreeGrafter"/>
</dbReference>
<organism evidence="7 8">
    <name type="scientific">Sphingomonas mucosissima</name>
    <dbReference type="NCBI Taxonomy" id="370959"/>
    <lineage>
        <taxon>Bacteria</taxon>
        <taxon>Pseudomonadati</taxon>
        <taxon>Pseudomonadota</taxon>
        <taxon>Alphaproteobacteria</taxon>
        <taxon>Sphingomonadales</taxon>
        <taxon>Sphingomonadaceae</taxon>
        <taxon>Sphingomonas</taxon>
    </lineage>
</organism>
<feature type="region of interest" description="Disordered" evidence="5">
    <location>
        <begin position="298"/>
        <end position="336"/>
    </location>
</feature>
<name>A0A245ZQJ4_9SPHN</name>
<comment type="similarity">
    <text evidence="1">Belongs to the LysR transcriptional regulatory family.</text>
</comment>
<dbReference type="InterPro" id="IPR005119">
    <property type="entry name" value="LysR_subst-bd"/>
</dbReference>
<dbReference type="Gene3D" id="1.10.10.10">
    <property type="entry name" value="Winged helix-like DNA-binding domain superfamily/Winged helix DNA-binding domain"/>
    <property type="match status" value="1"/>
</dbReference>
<evidence type="ECO:0000256" key="3">
    <source>
        <dbReference type="ARBA" id="ARBA00023125"/>
    </source>
</evidence>
<evidence type="ECO:0000256" key="5">
    <source>
        <dbReference type="SAM" id="MobiDB-lite"/>
    </source>
</evidence>
<evidence type="ECO:0000256" key="1">
    <source>
        <dbReference type="ARBA" id="ARBA00009437"/>
    </source>
</evidence>
<dbReference type="InterPro" id="IPR036388">
    <property type="entry name" value="WH-like_DNA-bd_sf"/>
</dbReference>
<dbReference type="Proteomes" id="UP000197783">
    <property type="component" value="Unassembled WGS sequence"/>
</dbReference>
<dbReference type="PANTHER" id="PTHR30537:SF1">
    <property type="entry name" value="HTH-TYPE TRANSCRIPTIONAL REGULATOR PGRR"/>
    <property type="match status" value="1"/>
</dbReference>
<evidence type="ECO:0000256" key="4">
    <source>
        <dbReference type="ARBA" id="ARBA00023163"/>
    </source>
</evidence>
<keyword evidence="8" id="KW-1185">Reference proteome</keyword>
<protein>
    <submittedName>
        <fullName evidence="7">HTH-type transcriptional regulator PgrR</fullName>
    </submittedName>
</protein>
<dbReference type="InterPro" id="IPR000847">
    <property type="entry name" value="LysR_HTH_N"/>
</dbReference>
<dbReference type="Pfam" id="PF03466">
    <property type="entry name" value="LysR_substrate"/>
    <property type="match status" value="1"/>
</dbReference>
<dbReference type="PANTHER" id="PTHR30537">
    <property type="entry name" value="HTH-TYPE TRANSCRIPTIONAL REGULATOR"/>
    <property type="match status" value="1"/>
</dbReference>
<dbReference type="RefSeq" id="WP_088331306.1">
    <property type="nucleotide sequence ID" value="NZ_NBBJ01000001.1"/>
</dbReference>
<comment type="caution">
    <text evidence="7">The sequence shown here is derived from an EMBL/GenBank/DDBJ whole genome shotgun (WGS) entry which is preliminary data.</text>
</comment>
<dbReference type="PROSITE" id="PS50931">
    <property type="entry name" value="HTH_LYSR"/>
    <property type="match status" value="1"/>
</dbReference>
<feature type="domain" description="HTH lysR-type" evidence="6">
    <location>
        <begin position="1"/>
        <end position="61"/>
    </location>
</feature>
<keyword evidence="2" id="KW-0805">Transcription regulation</keyword>
<evidence type="ECO:0000313" key="7">
    <source>
        <dbReference type="EMBL" id="OWK32018.1"/>
    </source>
</evidence>
<gene>
    <name evidence="7" type="primary">pgrR_1</name>
    <name evidence="7" type="ORF">SPMU_03390</name>
</gene>
<evidence type="ECO:0000256" key="2">
    <source>
        <dbReference type="ARBA" id="ARBA00023015"/>
    </source>
</evidence>
<proteinExistence type="inferred from homology"/>
<dbReference type="EMBL" id="NBBJ01000001">
    <property type="protein sequence ID" value="OWK32018.1"/>
    <property type="molecule type" value="Genomic_DNA"/>
</dbReference>
<dbReference type="CDD" id="cd08474">
    <property type="entry name" value="PBP2_CrgA_like_5"/>
    <property type="match status" value="1"/>
</dbReference>
<accession>A0A245ZQJ4</accession>
<dbReference type="SUPFAM" id="SSF46785">
    <property type="entry name" value="Winged helix' DNA-binding domain"/>
    <property type="match status" value="1"/>
</dbReference>
<dbReference type="GO" id="GO:0043565">
    <property type="term" value="F:sequence-specific DNA binding"/>
    <property type="evidence" value="ECO:0007669"/>
    <property type="project" value="TreeGrafter"/>
</dbReference>
<dbReference type="GO" id="GO:0003700">
    <property type="term" value="F:DNA-binding transcription factor activity"/>
    <property type="evidence" value="ECO:0007669"/>
    <property type="project" value="InterPro"/>
</dbReference>
<evidence type="ECO:0000259" key="6">
    <source>
        <dbReference type="PROSITE" id="PS50931"/>
    </source>
</evidence>
<keyword evidence="3" id="KW-0238">DNA-binding</keyword>
<dbReference type="Gene3D" id="3.40.190.290">
    <property type="match status" value="1"/>
</dbReference>
<dbReference type="AlphaFoldDB" id="A0A245ZQJ4"/>
<reference evidence="7 8" key="1">
    <citation type="submission" date="2017-03" db="EMBL/GenBank/DDBJ databases">
        <title>Genome sequence of Sphingomonas mucosissima DSM 17494.</title>
        <authorList>
            <person name="Poehlein A."/>
            <person name="Wuebbeler J.H."/>
            <person name="Steinbuechel A."/>
            <person name="Daniel R."/>
        </authorList>
    </citation>
    <scope>NUCLEOTIDE SEQUENCE [LARGE SCALE GENOMIC DNA]</scope>
    <source>
        <strain evidence="7 8">DSM 17494</strain>
    </source>
</reference>
<dbReference type="OrthoDB" id="9813056at2"/>
<dbReference type="Pfam" id="PF00126">
    <property type="entry name" value="HTH_1"/>
    <property type="match status" value="1"/>
</dbReference>
<dbReference type="PRINTS" id="PR00039">
    <property type="entry name" value="HTHLYSR"/>
</dbReference>
<dbReference type="SUPFAM" id="SSF53850">
    <property type="entry name" value="Periplasmic binding protein-like II"/>
    <property type="match status" value="1"/>
</dbReference>
<dbReference type="InterPro" id="IPR036390">
    <property type="entry name" value="WH_DNA-bd_sf"/>
</dbReference>
<keyword evidence="4" id="KW-0804">Transcription</keyword>